<comment type="caution">
    <text evidence="1">The sequence shown here is derived from an EMBL/GenBank/DDBJ whole genome shotgun (WGS) entry which is preliminary data.</text>
</comment>
<dbReference type="OrthoDB" id="10496206at2759"/>
<organism evidence="1 2">
    <name type="scientific">Castanea mollissima</name>
    <name type="common">Chinese chestnut</name>
    <dbReference type="NCBI Taxonomy" id="60419"/>
    <lineage>
        <taxon>Eukaryota</taxon>
        <taxon>Viridiplantae</taxon>
        <taxon>Streptophyta</taxon>
        <taxon>Embryophyta</taxon>
        <taxon>Tracheophyta</taxon>
        <taxon>Spermatophyta</taxon>
        <taxon>Magnoliopsida</taxon>
        <taxon>eudicotyledons</taxon>
        <taxon>Gunneridae</taxon>
        <taxon>Pentapetalae</taxon>
        <taxon>rosids</taxon>
        <taxon>fabids</taxon>
        <taxon>Fagales</taxon>
        <taxon>Fagaceae</taxon>
        <taxon>Castanea</taxon>
    </lineage>
</organism>
<sequence>MIDYQHVHRVDLADGLGNDVDGEDCHVDAGREADCLLHLLEHVEGSSEDGDTLALQPNLVGQGEADAAGSAGDDTWRFWIGILIGSDWDRTG</sequence>
<gene>
    <name evidence="1" type="ORF">CMV_019029</name>
</gene>
<accession>A0A8J4VN57</accession>
<keyword evidence="2" id="KW-1185">Reference proteome</keyword>
<dbReference type="AlphaFoldDB" id="A0A8J4VN57"/>
<reference evidence="1" key="1">
    <citation type="submission" date="2020-03" db="EMBL/GenBank/DDBJ databases">
        <title>Castanea mollissima Vanexum genome sequencing.</title>
        <authorList>
            <person name="Staton M."/>
        </authorList>
    </citation>
    <scope>NUCLEOTIDE SEQUENCE</scope>
    <source>
        <tissue evidence="1">Leaf</tissue>
    </source>
</reference>
<dbReference type="Proteomes" id="UP000737018">
    <property type="component" value="Unassembled WGS sequence"/>
</dbReference>
<name>A0A8J4VN57_9ROSI</name>
<proteinExistence type="predicted"/>
<protein>
    <submittedName>
        <fullName evidence="1">Uncharacterized protein</fullName>
    </submittedName>
</protein>
<evidence type="ECO:0000313" key="2">
    <source>
        <dbReference type="Proteomes" id="UP000737018"/>
    </source>
</evidence>
<dbReference type="EMBL" id="JRKL02003276">
    <property type="protein sequence ID" value="KAF3955784.1"/>
    <property type="molecule type" value="Genomic_DNA"/>
</dbReference>
<evidence type="ECO:0000313" key="1">
    <source>
        <dbReference type="EMBL" id="KAF3955784.1"/>
    </source>
</evidence>